<dbReference type="PANTHER" id="PTHR33353:SF13">
    <property type="entry name" value="ENDOGLUCANASE II"/>
    <property type="match status" value="1"/>
</dbReference>
<dbReference type="Proteomes" id="UP001174936">
    <property type="component" value="Unassembled WGS sequence"/>
</dbReference>
<keyword evidence="10" id="KW-1015">Disulfide bond</keyword>
<keyword evidence="5 16" id="KW-0732">Signal</keyword>
<evidence type="ECO:0000256" key="7">
    <source>
        <dbReference type="ARBA" id="ARBA00023002"/>
    </source>
</evidence>
<dbReference type="AlphaFoldDB" id="A0AA40CRZ3"/>
<dbReference type="GO" id="GO:0016787">
    <property type="term" value="F:hydrolase activity"/>
    <property type="evidence" value="ECO:0007669"/>
    <property type="project" value="UniProtKB-KW"/>
</dbReference>
<dbReference type="InterPro" id="IPR000254">
    <property type="entry name" value="CBD"/>
</dbReference>
<evidence type="ECO:0000259" key="17">
    <source>
        <dbReference type="PROSITE" id="PS51164"/>
    </source>
</evidence>
<evidence type="ECO:0000256" key="8">
    <source>
        <dbReference type="ARBA" id="ARBA00023008"/>
    </source>
</evidence>
<feature type="domain" description="CBM1" evidence="17">
    <location>
        <begin position="277"/>
        <end position="312"/>
    </location>
</feature>
<organism evidence="18 19">
    <name type="scientific">Cercophora newfieldiana</name>
    <dbReference type="NCBI Taxonomy" id="92897"/>
    <lineage>
        <taxon>Eukaryota</taxon>
        <taxon>Fungi</taxon>
        <taxon>Dikarya</taxon>
        <taxon>Ascomycota</taxon>
        <taxon>Pezizomycotina</taxon>
        <taxon>Sordariomycetes</taxon>
        <taxon>Sordariomycetidae</taxon>
        <taxon>Sordariales</taxon>
        <taxon>Lasiosphaeriaceae</taxon>
        <taxon>Cercophora</taxon>
    </lineage>
</organism>
<sequence>MKGLQILSLAAAASAHSIFQKVSVNGVDQGQLKGVRAPGSNNPIENVNHPDFACNTGIQFKDNNIITVPAGARVGAWWGHEIGGAQFQGDPDHPIAASHKGPIMVYLAKVSNAASTGTTGLQWFKIAESGLNGRTWAVDDMIANGGWHYFNMPTCIAPGHYLMRVELIALHSAGAVGGAQFYMECAQIQVTGSGSNTGSNTVSFPGAYSATHPGIQISIYDATGGNTNGGRPYQIPGPAVLTCSGNDNGGGSPAPTTLITTTSPAATTAAPSPTGGAGAPLYGQCGGNGWTGPTTCAQGKCTATNEWYSQCVPN</sequence>
<dbReference type="Pfam" id="PF00734">
    <property type="entry name" value="CBM_1"/>
    <property type="match status" value="1"/>
</dbReference>
<evidence type="ECO:0000256" key="3">
    <source>
        <dbReference type="ARBA" id="ARBA00022525"/>
    </source>
</evidence>
<dbReference type="InterPro" id="IPR005103">
    <property type="entry name" value="AA9_LPMO"/>
</dbReference>
<dbReference type="GO" id="GO:0005576">
    <property type="term" value="C:extracellular region"/>
    <property type="evidence" value="ECO:0007669"/>
    <property type="project" value="UniProtKB-SubCell"/>
</dbReference>
<dbReference type="EMBL" id="JAULSV010000003">
    <property type="protein sequence ID" value="KAK0649100.1"/>
    <property type="molecule type" value="Genomic_DNA"/>
</dbReference>
<dbReference type="PROSITE" id="PS51164">
    <property type="entry name" value="CBM1_2"/>
    <property type="match status" value="1"/>
</dbReference>
<evidence type="ECO:0000256" key="13">
    <source>
        <dbReference type="ARBA" id="ARBA00044502"/>
    </source>
</evidence>
<accession>A0AA40CRZ3</accession>
<evidence type="ECO:0000256" key="11">
    <source>
        <dbReference type="ARBA" id="ARBA00023277"/>
    </source>
</evidence>
<evidence type="ECO:0000256" key="9">
    <source>
        <dbReference type="ARBA" id="ARBA00023033"/>
    </source>
</evidence>
<evidence type="ECO:0000256" key="15">
    <source>
        <dbReference type="ARBA" id="ARBA00047174"/>
    </source>
</evidence>
<dbReference type="InterPro" id="IPR035971">
    <property type="entry name" value="CBD_sf"/>
</dbReference>
<gene>
    <name evidence="18" type="ORF">B0T16DRAFT_507670</name>
</gene>
<name>A0AA40CRZ3_9PEZI</name>
<dbReference type="PANTHER" id="PTHR33353">
    <property type="entry name" value="PUTATIVE (AFU_ORTHOLOGUE AFUA_1G12560)-RELATED"/>
    <property type="match status" value="1"/>
</dbReference>
<keyword evidence="18" id="KW-0378">Hydrolase</keyword>
<evidence type="ECO:0000313" key="19">
    <source>
        <dbReference type="Proteomes" id="UP001174936"/>
    </source>
</evidence>
<comment type="catalytic activity">
    <reaction evidence="14">
        <text>[(1-&gt;4)-beta-D-glucosyl]n+m + reduced acceptor + O2 = 4-dehydro-beta-D-glucosyl-[(1-&gt;4)-beta-D-glucosyl]n-1 + [(1-&gt;4)-beta-D-glucosyl]m + acceptor + H2O.</text>
        <dbReference type="EC" id="1.14.99.56"/>
    </reaction>
</comment>
<feature type="signal peptide" evidence="16">
    <location>
        <begin position="1"/>
        <end position="15"/>
    </location>
</feature>
<keyword evidence="3" id="KW-0964">Secreted</keyword>
<comment type="caution">
    <text evidence="18">The sequence shown here is derived from an EMBL/GenBank/DDBJ whole genome shotgun (WGS) entry which is preliminary data.</text>
</comment>
<evidence type="ECO:0000256" key="10">
    <source>
        <dbReference type="ARBA" id="ARBA00023157"/>
    </source>
</evidence>
<dbReference type="SMART" id="SM00236">
    <property type="entry name" value="fCBD"/>
    <property type="match status" value="1"/>
</dbReference>
<dbReference type="InterPro" id="IPR049892">
    <property type="entry name" value="AA9"/>
</dbReference>
<keyword evidence="19" id="KW-1185">Reference proteome</keyword>
<keyword evidence="11" id="KW-0119">Carbohydrate metabolism</keyword>
<reference evidence="18" key="1">
    <citation type="submission" date="2023-06" db="EMBL/GenBank/DDBJ databases">
        <title>Genome-scale phylogeny and comparative genomics of the fungal order Sordariales.</title>
        <authorList>
            <consortium name="Lawrence Berkeley National Laboratory"/>
            <person name="Hensen N."/>
            <person name="Bonometti L."/>
            <person name="Westerberg I."/>
            <person name="Brannstrom I.O."/>
            <person name="Guillou S."/>
            <person name="Cros-Aarteil S."/>
            <person name="Calhoun S."/>
            <person name="Haridas S."/>
            <person name="Kuo A."/>
            <person name="Mondo S."/>
            <person name="Pangilinan J."/>
            <person name="Riley R."/>
            <person name="Labutti K."/>
            <person name="Andreopoulos B."/>
            <person name="Lipzen A."/>
            <person name="Chen C."/>
            <person name="Yanf M."/>
            <person name="Daum C."/>
            <person name="Ng V."/>
            <person name="Clum A."/>
            <person name="Steindorff A."/>
            <person name="Ohm R."/>
            <person name="Martin F."/>
            <person name="Silar P."/>
            <person name="Natvig D."/>
            <person name="Lalanne C."/>
            <person name="Gautier V."/>
            <person name="Ament-Velasquez S.L."/>
            <person name="Kruys A."/>
            <person name="Hutchinson M.I."/>
            <person name="Powell A.J."/>
            <person name="Barry K."/>
            <person name="Miller A.N."/>
            <person name="Grigoriev I.V."/>
            <person name="Debuchy R."/>
            <person name="Gladieux P."/>
            <person name="Thoren M.H."/>
            <person name="Johannesson H."/>
        </authorList>
    </citation>
    <scope>NUCLEOTIDE SEQUENCE</scope>
    <source>
        <strain evidence="18">SMH2532-1</strain>
    </source>
</reference>
<dbReference type="CDD" id="cd21175">
    <property type="entry name" value="LPMO_AA9"/>
    <property type="match status" value="1"/>
</dbReference>
<keyword evidence="4" id="KW-0479">Metal-binding</keyword>
<comment type="similarity">
    <text evidence="13">Belongs to the polysaccharide monooxygenase AA9 family.</text>
</comment>
<evidence type="ECO:0000256" key="14">
    <source>
        <dbReference type="ARBA" id="ARBA00045077"/>
    </source>
</evidence>
<keyword evidence="8" id="KW-0186">Copper</keyword>
<evidence type="ECO:0000256" key="1">
    <source>
        <dbReference type="ARBA" id="ARBA00001973"/>
    </source>
</evidence>
<evidence type="ECO:0000256" key="12">
    <source>
        <dbReference type="ARBA" id="ARBA00023326"/>
    </source>
</evidence>
<keyword evidence="7" id="KW-0560">Oxidoreductase</keyword>
<dbReference type="Gene3D" id="2.70.50.70">
    <property type="match status" value="1"/>
</dbReference>
<keyword evidence="9" id="KW-0503">Monooxygenase</keyword>
<evidence type="ECO:0000256" key="6">
    <source>
        <dbReference type="ARBA" id="ARBA00023001"/>
    </source>
</evidence>
<dbReference type="GO" id="GO:0046872">
    <property type="term" value="F:metal ion binding"/>
    <property type="evidence" value="ECO:0007669"/>
    <property type="project" value="UniProtKB-KW"/>
</dbReference>
<dbReference type="EC" id="1.14.99.56" evidence="15"/>
<dbReference type="PROSITE" id="PS00562">
    <property type="entry name" value="CBM1_1"/>
    <property type="match status" value="1"/>
</dbReference>
<comment type="subcellular location">
    <subcellularLocation>
        <location evidence="2">Secreted</location>
    </subcellularLocation>
</comment>
<evidence type="ECO:0000313" key="18">
    <source>
        <dbReference type="EMBL" id="KAK0649100.1"/>
    </source>
</evidence>
<evidence type="ECO:0000256" key="16">
    <source>
        <dbReference type="SAM" id="SignalP"/>
    </source>
</evidence>
<evidence type="ECO:0000256" key="2">
    <source>
        <dbReference type="ARBA" id="ARBA00004613"/>
    </source>
</evidence>
<evidence type="ECO:0000256" key="4">
    <source>
        <dbReference type="ARBA" id="ARBA00022723"/>
    </source>
</evidence>
<protein>
    <recommendedName>
        <fullName evidence="15">lytic cellulose monooxygenase (C4-dehydrogenating)</fullName>
        <ecNumber evidence="15">1.14.99.56</ecNumber>
    </recommendedName>
</protein>
<dbReference type="GO" id="GO:0030248">
    <property type="term" value="F:cellulose binding"/>
    <property type="evidence" value="ECO:0007669"/>
    <property type="project" value="InterPro"/>
</dbReference>
<proteinExistence type="inferred from homology"/>
<dbReference type="GO" id="GO:0004497">
    <property type="term" value="F:monooxygenase activity"/>
    <property type="evidence" value="ECO:0007669"/>
    <property type="project" value="UniProtKB-KW"/>
</dbReference>
<keyword evidence="12" id="KW-0624">Polysaccharide degradation</keyword>
<comment type="cofactor">
    <cofactor evidence="1">
        <name>Cu(2+)</name>
        <dbReference type="ChEBI" id="CHEBI:29036"/>
    </cofactor>
</comment>
<dbReference type="Pfam" id="PF03443">
    <property type="entry name" value="AA9"/>
    <property type="match status" value="1"/>
</dbReference>
<evidence type="ECO:0000256" key="5">
    <source>
        <dbReference type="ARBA" id="ARBA00022729"/>
    </source>
</evidence>
<feature type="chain" id="PRO_5041206424" description="lytic cellulose monooxygenase (C4-dehydrogenating)" evidence="16">
    <location>
        <begin position="16"/>
        <end position="314"/>
    </location>
</feature>
<dbReference type="GO" id="GO:0030245">
    <property type="term" value="P:cellulose catabolic process"/>
    <property type="evidence" value="ECO:0007669"/>
    <property type="project" value="UniProtKB-KW"/>
</dbReference>
<dbReference type="SUPFAM" id="SSF57180">
    <property type="entry name" value="Cellulose-binding domain"/>
    <property type="match status" value="1"/>
</dbReference>
<keyword evidence="6" id="KW-0136">Cellulose degradation</keyword>